<dbReference type="Proteomes" id="UP001372338">
    <property type="component" value="Unassembled WGS sequence"/>
</dbReference>
<sequence>MARQTDRVVFRSIHTTEQPLLSTLSLSLTHFFSLYHLHHHFSFFLHCLHTYSFIHLSLYINKSLHSLVFDPLSS</sequence>
<reference evidence="1 2" key="1">
    <citation type="submission" date="2024-01" db="EMBL/GenBank/DDBJ databases">
        <title>The genomes of 5 underutilized Papilionoideae crops provide insights into root nodulation and disease resistanc.</title>
        <authorList>
            <person name="Yuan L."/>
        </authorList>
    </citation>
    <scope>NUCLEOTIDE SEQUENCE [LARGE SCALE GENOMIC DNA]</scope>
    <source>
        <strain evidence="1">ZHUSHIDOU_FW_LH</strain>
        <tissue evidence="1">Leaf</tissue>
    </source>
</reference>
<protein>
    <submittedName>
        <fullName evidence="1">Uncharacterized protein</fullName>
    </submittedName>
</protein>
<dbReference type="EMBL" id="JAYWIO010000006">
    <property type="protein sequence ID" value="KAK7258256.1"/>
    <property type="molecule type" value="Genomic_DNA"/>
</dbReference>
<accession>A0AAN9EL36</accession>
<gene>
    <name evidence="1" type="ORF">RIF29_32834</name>
</gene>
<dbReference type="AlphaFoldDB" id="A0AAN9EL36"/>
<name>A0AAN9EL36_CROPI</name>
<comment type="caution">
    <text evidence="1">The sequence shown here is derived from an EMBL/GenBank/DDBJ whole genome shotgun (WGS) entry which is preliminary data.</text>
</comment>
<evidence type="ECO:0000313" key="1">
    <source>
        <dbReference type="EMBL" id="KAK7258256.1"/>
    </source>
</evidence>
<keyword evidence="2" id="KW-1185">Reference proteome</keyword>
<organism evidence="1 2">
    <name type="scientific">Crotalaria pallida</name>
    <name type="common">Smooth rattlebox</name>
    <name type="synonym">Crotalaria striata</name>
    <dbReference type="NCBI Taxonomy" id="3830"/>
    <lineage>
        <taxon>Eukaryota</taxon>
        <taxon>Viridiplantae</taxon>
        <taxon>Streptophyta</taxon>
        <taxon>Embryophyta</taxon>
        <taxon>Tracheophyta</taxon>
        <taxon>Spermatophyta</taxon>
        <taxon>Magnoliopsida</taxon>
        <taxon>eudicotyledons</taxon>
        <taxon>Gunneridae</taxon>
        <taxon>Pentapetalae</taxon>
        <taxon>rosids</taxon>
        <taxon>fabids</taxon>
        <taxon>Fabales</taxon>
        <taxon>Fabaceae</taxon>
        <taxon>Papilionoideae</taxon>
        <taxon>50 kb inversion clade</taxon>
        <taxon>genistoids sensu lato</taxon>
        <taxon>core genistoids</taxon>
        <taxon>Crotalarieae</taxon>
        <taxon>Crotalaria</taxon>
    </lineage>
</organism>
<evidence type="ECO:0000313" key="2">
    <source>
        <dbReference type="Proteomes" id="UP001372338"/>
    </source>
</evidence>
<proteinExistence type="predicted"/>